<protein>
    <recommendedName>
        <fullName evidence="1">Pvc16 N-terminal domain-containing protein</fullName>
    </recommendedName>
</protein>
<evidence type="ECO:0000313" key="3">
    <source>
        <dbReference type="Proteomes" id="UP000184420"/>
    </source>
</evidence>
<dbReference type="Pfam" id="PF14065">
    <property type="entry name" value="Pvc16_N"/>
    <property type="match status" value="1"/>
</dbReference>
<accession>A0A1M7AA96</accession>
<dbReference type="Proteomes" id="UP000184420">
    <property type="component" value="Unassembled WGS sequence"/>
</dbReference>
<organism evidence="2 3">
    <name type="scientific">Chitinophaga jiangningensis</name>
    <dbReference type="NCBI Taxonomy" id="1419482"/>
    <lineage>
        <taxon>Bacteria</taxon>
        <taxon>Pseudomonadati</taxon>
        <taxon>Bacteroidota</taxon>
        <taxon>Chitinophagia</taxon>
        <taxon>Chitinophagales</taxon>
        <taxon>Chitinophagaceae</taxon>
        <taxon>Chitinophaga</taxon>
    </lineage>
</organism>
<reference evidence="2 3" key="1">
    <citation type="submission" date="2016-11" db="EMBL/GenBank/DDBJ databases">
        <authorList>
            <person name="Jaros S."/>
            <person name="Januszkiewicz K."/>
            <person name="Wedrychowicz H."/>
        </authorList>
    </citation>
    <scope>NUCLEOTIDE SEQUENCE [LARGE SCALE GENOMIC DNA]</scope>
    <source>
        <strain evidence="2 3">DSM 27406</strain>
    </source>
</reference>
<dbReference type="EMBL" id="FRBL01000003">
    <property type="protein sequence ID" value="SHL39505.1"/>
    <property type="molecule type" value="Genomic_DNA"/>
</dbReference>
<proteinExistence type="predicted"/>
<keyword evidence="3" id="KW-1185">Reference proteome</keyword>
<evidence type="ECO:0000259" key="1">
    <source>
        <dbReference type="Pfam" id="PF14065"/>
    </source>
</evidence>
<dbReference type="AlphaFoldDB" id="A0A1M7AA96"/>
<dbReference type="RefSeq" id="WP_073079903.1">
    <property type="nucleotide sequence ID" value="NZ_FRBL01000003.1"/>
</dbReference>
<dbReference type="InterPro" id="IPR025351">
    <property type="entry name" value="Pvc16_N"/>
</dbReference>
<evidence type="ECO:0000313" key="2">
    <source>
        <dbReference type="EMBL" id="SHL39505.1"/>
    </source>
</evidence>
<feature type="domain" description="Pvc16 N-terminal" evidence="1">
    <location>
        <begin position="19"/>
        <end position="186"/>
    </location>
</feature>
<dbReference type="STRING" id="1419482.SAMN05444266_103189"/>
<gene>
    <name evidence="2" type="ORF">SAMN05444266_103189</name>
</gene>
<sequence length="198" mass="22320">MITDTLLFVKGRMNAASSPSSSKVELGNISRISDGDDFNPDLQNKILLSVINVEEDTVARTQDYFRKTANPQLIEFITPPIFLNLTLMFAVTHTDYESALIALEQVVRFFQQNRFFSPETSPELQAYNELHNIKVEMISFELVNLSLDQVHQLWGGLGGHYMPSVIYKMRMVQIDSSVVNGEAVPILDVNINTAIKHS</sequence>
<dbReference type="OrthoDB" id="7560784at2"/>
<name>A0A1M7AA96_9BACT</name>